<dbReference type="RefSeq" id="XP_018286763.1">
    <property type="nucleotide sequence ID" value="XM_018432452.1"/>
</dbReference>
<dbReference type="Pfam" id="PF00652">
    <property type="entry name" value="Ricin_B_lectin"/>
    <property type="match status" value="1"/>
</dbReference>
<proteinExistence type="predicted"/>
<name>A0A162TPA6_PHYB8</name>
<accession>A0A162TPA6</accession>
<dbReference type="InterPro" id="IPR000772">
    <property type="entry name" value="Ricin_B_lectin"/>
</dbReference>
<dbReference type="EMBL" id="KV440994">
    <property type="protein sequence ID" value="OAD68723.1"/>
    <property type="molecule type" value="Genomic_DNA"/>
</dbReference>
<dbReference type="OrthoDB" id="9895617at2759"/>
<organism evidence="2 3">
    <name type="scientific">Phycomyces blakesleeanus (strain ATCC 8743b / DSM 1359 / FGSC 10004 / NBRC 33097 / NRRL 1555)</name>
    <dbReference type="NCBI Taxonomy" id="763407"/>
    <lineage>
        <taxon>Eukaryota</taxon>
        <taxon>Fungi</taxon>
        <taxon>Fungi incertae sedis</taxon>
        <taxon>Mucoromycota</taxon>
        <taxon>Mucoromycotina</taxon>
        <taxon>Mucoromycetes</taxon>
        <taxon>Mucorales</taxon>
        <taxon>Phycomycetaceae</taxon>
        <taxon>Phycomyces</taxon>
    </lineage>
</organism>
<dbReference type="PROSITE" id="PS50231">
    <property type="entry name" value="RICIN_B_LECTIN"/>
    <property type="match status" value="1"/>
</dbReference>
<evidence type="ECO:0000259" key="1">
    <source>
        <dbReference type="SMART" id="SM00458"/>
    </source>
</evidence>
<dbReference type="InParanoid" id="A0A162TPA6"/>
<dbReference type="SMART" id="SM00458">
    <property type="entry name" value="RICIN"/>
    <property type="match status" value="1"/>
</dbReference>
<reference evidence="3" key="1">
    <citation type="submission" date="2015-06" db="EMBL/GenBank/DDBJ databases">
        <title>Expansion of signal transduction pathways in fungi by whole-genome duplication.</title>
        <authorList>
            <consortium name="DOE Joint Genome Institute"/>
            <person name="Corrochano L.M."/>
            <person name="Kuo A."/>
            <person name="Marcet-Houben M."/>
            <person name="Polaino S."/>
            <person name="Salamov A."/>
            <person name="Villalobos J.M."/>
            <person name="Alvarez M.I."/>
            <person name="Avalos J."/>
            <person name="Benito E.P."/>
            <person name="Benoit I."/>
            <person name="Burger G."/>
            <person name="Camino L.P."/>
            <person name="Canovas D."/>
            <person name="Cerda-Olmedo E."/>
            <person name="Cheng J.-F."/>
            <person name="Dominguez A."/>
            <person name="Elias M."/>
            <person name="Eslava A.P."/>
            <person name="Glaser F."/>
            <person name="Grimwood J."/>
            <person name="Gutierrez G."/>
            <person name="Heitman J."/>
            <person name="Henrissat B."/>
            <person name="Iturriaga E.A."/>
            <person name="Lang B.F."/>
            <person name="Lavin J.L."/>
            <person name="Lee S."/>
            <person name="Li W."/>
            <person name="Lindquist E."/>
            <person name="Lopez-Garcia S."/>
            <person name="Luque E.M."/>
            <person name="Marcos A.T."/>
            <person name="Martin J."/>
            <person name="McCluskey K."/>
            <person name="Medina H.R."/>
            <person name="Miralles-Duran A."/>
            <person name="Miyazaki A."/>
            <person name="Munoz-Torres E."/>
            <person name="Oguiza J.A."/>
            <person name="Ohm R."/>
            <person name="Olmedo M."/>
            <person name="Orejas M."/>
            <person name="Ortiz-Castellanos L."/>
            <person name="Pisabarro A.G."/>
            <person name="Rodriguez-Romero J."/>
            <person name="Ruiz-Herrera J."/>
            <person name="Ruiz-Vazquez R."/>
            <person name="Sanz C."/>
            <person name="Schackwitz W."/>
            <person name="Schmutz J."/>
            <person name="Shahriari M."/>
            <person name="Shelest E."/>
            <person name="Silva-Franco F."/>
            <person name="Soanes D."/>
            <person name="Syed K."/>
            <person name="Tagua V.G."/>
            <person name="Talbot N.J."/>
            <person name="Thon M."/>
            <person name="De vries R.P."/>
            <person name="Wiebenga A."/>
            <person name="Yadav J.S."/>
            <person name="Braun E.L."/>
            <person name="Baker S."/>
            <person name="Garre V."/>
            <person name="Horwitz B."/>
            <person name="Torres-Martinez S."/>
            <person name="Idnurm A."/>
            <person name="Herrera-Estrella A."/>
            <person name="Gabaldon T."/>
            <person name="Grigoriev I.V."/>
        </authorList>
    </citation>
    <scope>NUCLEOTIDE SEQUENCE [LARGE SCALE GENOMIC DNA]</scope>
    <source>
        <strain evidence="3">NRRL 1555(-)</strain>
    </source>
</reference>
<dbReference type="InterPro" id="IPR035992">
    <property type="entry name" value="Ricin_B-like_lectins"/>
</dbReference>
<keyword evidence="3" id="KW-1185">Reference proteome</keyword>
<dbReference type="VEuPathDB" id="FungiDB:PHYBLDRAFT_150316"/>
<dbReference type="CDD" id="cd23454">
    <property type="entry name" value="beta-trefoil_Ricin_GllA-1"/>
    <property type="match status" value="1"/>
</dbReference>
<gene>
    <name evidence="2" type="ORF">PHYBLDRAFT_150316</name>
</gene>
<dbReference type="Proteomes" id="UP000077315">
    <property type="component" value="Unassembled WGS sequence"/>
</dbReference>
<evidence type="ECO:0000313" key="3">
    <source>
        <dbReference type="Proteomes" id="UP000077315"/>
    </source>
</evidence>
<sequence>MSLSPPVNKFPSGFFFIRCKAQPMAVDVNGGSMTNDATIIIWPQKLVDSINQLWMHEDGFIINKKSGLVLDIRGGELKKDKLVIQYSRKPGLAQNQRWSYDDGFIFPTAAPHLVLDIKGGDYKETSGIYLNEKDTTIPTQRWLIEPFETPKSKEELALLRPSPLLHTNSFPRPEELFGFYRSFYREHRTDMTMEQIAGAIAFKAIKDYVELQKQNNESITNDDARQALNKLVAEEIVSNAEAVDNKRKLLQIAEQAAVNYYVREYDVC</sequence>
<dbReference type="SUPFAM" id="SSF50370">
    <property type="entry name" value="Ricin B-like lectins"/>
    <property type="match status" value="1"/>
</dbReference>
<dbReference type="AlphaFoldDB" id="A0A162TPA6"/>
<feature type="domain" description="Ricin B lectin" evidence="1">
    <location>
        <begin position="11"/>
        <end position="145"/>
    </location>
</feature>
<dbReference type="GeneID" id="28993358"/>
<dbReference type="Gene3D" id="2.80.10.50">
    <property type="match status" value="1"/>
</dbReference>
<evidence type="ECO:0000313" key="2">
    <source>
        <dbReference type="EMBL" id="OAD68723.1"/>
    </source>
</evidence>
<protein>
    <submittedName>
        <fullName evidence="2">Carbohydrate-binding module family 13 protein</fullName>
    </submittedName>
</protein>